<organism evidence="7 8">
    <name type="scientific">Saccharopolyspora erythraea</name>
    <name type="common">Streptomyces erythraeus</name>
    <dbReference type="NCBI Taxonomy" id="1836"/>
    <lineage>
        <taxon>Bacteria</taxon>
        <taxon>Bacillati</taxon>
        <taxon>Actinomycetota</taxon>
        <taxon>Actinomycetes</taxon>
        <taxon>Pseudonocardiales</taxon>
        <taxon>Pseudonocardiaceae</taxon>
        <taxon>Saccharopolyspora</taxon>
    </lineage>
</organism>
<evidence type="ECO:0000256" key="2">
    <source>
        <dbReference type="ARBA" id="ARBA00022723"/>
    </source>
</evidence>
<dbReference type="EMBL" id="BAAAGS010000019">
    <property type="protein sequence ID" value="GAA0530674.1"/>
    <property type="molecule type" value="Genomic_DNA"/>
</dbReference>
<evidence type="ECO:0000256" key="1">
    <source>
        <dbReference type="ARBA" id="ARBA00022714"/>
    </source>
</evidence>
<evidence type="ECO:0000256" key="3">
    <source>
        <dbReference type="ARBA" id="ARBA00023004"/>
    </source>
</evidence>
<proteinExistence type="predicted"/>
<dbReference type="InterPro" id="IPR006076">
    <property type="entry name" value="FAD-dep_OxRdtase"/>
</dbReference>
<reference evidence="7 8" key="1">
    <citation type="journal article" date="2019" name="Int. J. Syst. Evol. Microbiol.">
        <title>The Global Catalogue of Microorganisms (GCM) 10K type strain sequencing project: providing services to taxonomists for standard genome sequencing and annotation.</title>
        <authorList>
            <consortium name="The Broad Institute Genomics Platform"/>
            <consortium name="The Broad Institute Genome Sequencing Center for Infectious Disease"/>
            <person name="Wu L."/>
            <person name="Ma J."/>
        </authorList>
    </citation>
    <scope>NUCLEOTIDE SEQUENCE [LARGE SCALE GENOMIC DNA]</scope>
    <source>
        <strain evidence="7 8">JCM 10303</strain>
    </source>
</reference>
<gene>
    <name evidence="7" type="ORF">GCM10009533_32360</name>
</gene>
<keyword evidence="2" id="KW-0479">Metal-binding</keyword>
<protein>
    <submittedName>
        <fullName evidence="7">FAD-dependent oxidoreductase</fullName>
    </submittedName>
</protein>
<accession>A0ABN1D058</accession>
<dbReference type="Pfam" id="PF00355">
    <property type="entry name" value="Rieske"/>
    <property type="match status" value="1"/>
</dbReference>
<dbReference type="PRINTS" id="PR00162">
    <property type="entry name" value="RIESKE"/>
</dbReference>
<evidence type="ECO:0000256" key="5">
    <source>
        <dbReference type="ARBA" id="ARBA00023157"/>
    </source>
</evidence>
<dbReference type="Gene3D" id="3.50.50.60">
    <property type="entry name" value="FAD/NAD(P)-binding domain"/>
    <property type="match status" value="1"/>
</dbReference>
<keyword evidence="1" id="KW-0001">2Fe-2S</keyword>
<keyword evidence="5" id="KW-1015">Disulfide bond</keyword>
<dbReference type="PANTHER" id="PTHR13847">
    <property type="entry name" value="SARCOSINE DEHYDROGENASE-RELATED"/>
    <property type="match status" value="1"/>
</dbReference>
<dbReference type="Gene3D" id="2.102.10.10">
    <property type="entry name" value="Rieske [2Fe-2S] iron-sulphur domain"/>
    <property type="match status" value="1"/>
</dbReference>
<dbReference type="InterPro" id="IPR036922">
    <property type="entry name" value="Rieske_2Fe-2S_sf"/>
</dbReference>
<keyword evidence="3" id="KW-0408">Iron</keyword>
<comment type="caution">
    <text evidence="7">The sequence shown here is derived from an EMBL/GenBank/DDBJ whole genome shotgun (WGS) entry which is preliminary data.</text>
</comment>
<dbReference type="InterPro" id="IPR036188">
    <property type="entry name" value="FAD/NAD-bd_sf"/>
</dbReference>
<evidence type="ECO:0000313" key="7">
    <source>
        <dbReference type="EMBL" id="GAA0530674.1"/>
    </source>
</evidence>
<name>A0ABN1D058_SACER</name>
<keyword evidence="4" id="KW-0411">Iron-sulfur</keyword>
<evidence type="ECO:0000259" key="6">
    <source>
        <dbReference type="PROSITE" id="PS51296"/>
    </source>
</evidence>
<dbReference type="InterPro" id="IPR005805">
    <property type="entry name" value="Rieske_Fe-S_prot_C"/>
</dbReference>
<feature type="domain" description="Rieske" evidence="6">
    <location>
        <begin position="411"/>
        <end position="500"/>
    </location>
</feature>
<dbReference type="Gene3D" id="3.30.9.10">
    <property type="entry name" value="D-Amino Acid Oxidase, subunit A, domain 2"/>
    <property type="match status" value="1"/>
</dbReference>
<dbReference type="InterPro" id="IPR017941">
    <property type="entry name" value="Rieske_2Fe-2S"/>
</dbReference>
<dbReference type="Pfam" id="PF01266">
    <property type="entry name" value="DAO"/>
    <property type="match status" value="1"/>
</dbReference>
<dbReference type="PANTHER" id="PTHR13847:SF274">
    <property type="entry name" value="RIESKE 2FE-2S IRON-SULFUR PROTEIN YHFW-RELATED"/>
    <property type="match status" value="1"/>
</dbReference>
<evidence type="ECO:0000313" key="8">
    <source>
        <dbReference type="Proteomes" id="UP001500729"/>
    </source>
</evidence>
<keyword evidence="8" id="KW-1185">Reference proteome</keyword>
<dbReference type="SUPFAM" id="SSF50022">
    <property type="entry name" value="ISP domain"/>
    <property type="match status" value="1"/>
</dbReference>
<sequence>MDVGAAGTSLWLEADRPDFPELRGERRYDVVVVGGGIAGLTTALRLKRGGARVAVVEAERVAAGATGNNTAKATALQSTVYSSVRSHRGAEAAEVYAAASTYAVEEIAGIAEREHISCDLRRQPACTYATLEDLAALEEEADATRDAGLDTVFGSDTDLPFPVAGALRLADQVEFQPVSYVVGLARAVAGDGSDVFEHSRALELEEGSPCRVVAQRGAVVADQVVVATHYPVWDRGAFFARLEPQRSYCVAARVRGTPPQDLSINAGTPKRSVRSYGDHLVVCGEGHPTGETGVGPEVYQRLEDFARRHWEVEAVTHRWSAQDPTPYDRFPMVGHYTPWSSRVFVATGFMKWGLTGGTFAATVLDDLIAGRHNDWADALSPNRFSPCSATELVRMNLGAGADFVRDRFTRSQVELPGEVPHGQARVLREGAELTGVYRDEAGGLHGVGLRCTHLGCLVRFNAAERTWDCPCHGSRFDVDGAVLEGPAVRPLEVKRLGRPD</sequence>
<dbReference type="Proteomes" id="UP001500729">
    <property type="component" value="Unassembled WGS sequence"/>
</dbReference>
<dbReference type="SUPFAM" id="SSF51905">
    <property type="entry name" value="FAD/NAD(P)-binding domain"/>
    <property type="match status" value="1"/>
</dbReference>
<evidence type="ECO:0000256" key="4">
    <source>
        <dbReference type="ARBA" id="ARBA00023014"/>
    </source>
</evidence>
<dbReference type="PROSITE" id="PS51296">
    <property type="entry name" value="RIESKE"/>
    <property type="match status" value="1"/>
</dbReference>
<dbReference type="RefSeq" id="WP_009946758.1">
    <property type="nucleotide sequence ID" value="NZ_BAAAGS010000019.1"/>
</dbReference>